<dbReference type="PANTHER" id="PTHR32196:SF21">
    <property type="entry name" value="ABC TRANSPORTER PERMEASE PROTEIN YPHD-RELATED"/>
    <property type="match status" value="1"/>
</dbReference>
<evidence type="ECO:0000313" key="9">
    <source>
        <dbReference type="EMBL" id="MCQ8241843.1"/>
    </source>
</evidence>
<feature type="transmembrane region" description="Helical" evidence="8">
    <location>
        <begin position="51"/>
        <end position="72"/>
    </location>
</feature>
<evidence type="ECO:0000256" key="6">
    <source>
        <dbReference type="ARBA" id="ARBA00022989"/>
    </source>
</evidence>
<accession>A0ABT1W1V1</accession>
<dbReference type="EMBL" id="JAMZEJ010000008">
    <property type="protein sequence ID" value="MCQ8241843.1"/>
    <property type="molecule type" value="Genomic_DNA"/>
</dbReference>
<protein>
    <submittedName>
        <fullName evidence="9">ABC transporter permease</fullName>
    </submittedName>
</protein>
<dbReference type="PANTHER" id="PTHR32196">
    <property type="entry name" value="ABC TRANSPORTER PERMEASE PROTEIN YPHD-RELATED-RELATED"/>
    <property type="match status" value="1"/>
</dbReference>
<dbReference type="RefSeq" id="WP_422920597.1">
    <property type="nucleotide sequence ID" value="NZ_JAMZEJ010000008.1"/>
</dbReference>
<name>A0ABT1W1V1_9PROT</name>
<sequence length="341" mass="35379">MSATAILDAPARPSVLRVLLRRPEIVVAAIAVVAMLVIGTINPAFWSAGNLFSLLRANIVTGILALGVMVVMLSGGIDVSFPAFAIAAMYLTVKAMIALPYDGIVLPFVMATAIGLALGLVNAVFVHGLRMIPLIVTLGTGTAVRGFLLGAVGASQINIDRMPPSLIRLGGSDLVGVTMGNGQHVGLSAMLLVYLALAAIVHLVLRHTLIGRSVYALGGGEEAARRAGFNVRGTVFFIYGLAGALAGFTGLLHGSMIWVANPRDMVGLELDVIAAVVLGGVSIFGGRGSVPGTMLGVFTLVLLTNSLIIMHIDTTWQRIVTGSIVILAAGATAWRDRGRAR</sequence>
<feature type="transmembrane region" description="Helical" evidence="8">
    <location>
        <begin position="185"/>
        <end position="205"/>
    </location>
</feature>
<comment type="subcellular location">
    <subcellularLocation>
        <location evidence="1">Cell membrane</location>
        <topology evidence="1">Multi-pass membrane protein</topology>
    </subcellularLocation>
</comment>
<feature type="transmembrane region" description="Helical" evidence="8">
    <location>
        <begin position="104"/>
        <end position="125"/>
    </location>
</feature>
<organism evidence="9 10">
    <name type="scientific">Rhizosaccharibacter radicis</name>
    <dbReference type="NCBI Taxonomy" id="2782605"/>
    <lineage>
        <taxon>Bacteria</taxon>
        <taxon>Pseudomonadati</taxon>
        <taxon>Pseudomonadota</taxon>
        <taxon>Alphaproteobacteria</taxon>
        <taxon>Acetobacterales</taxon>
        <taxon>Acetobacteraceae</taxon>
        <taxon>Rhizosaccharibacter</taxon>
    </lineage>
</organism>
<keyword evidence="4" id="KW-0997">Cell inner membrane</keyword>
<keyword evidence="7 8" id="KW-0472">Membrane</keyword>
<keyword evidence="5 8" id="KW-0812">Transmembrane</keyword>
<keyword evidence="6 8" id="KW-1133">Transmembrane helix</keyword>
<keyword evidence="3" id="KW-1003">Cell membrane</keyword>
<feature type="transmembrane region" description="Helical" evidence="8">
    <location>
        <begin position="235"/>
        <end position="259"/>
    </location>
</feature>
<dbReference type="InterPro" id="IPR001851">
    <property type="entry name" value="ABC_transp_permease"/>
</dbReference>
<dbReference type="Proteomes" id="UP001524547">
    <property type="component" value="Unassembled WGS sequence"/>
</dbReference>
<keyword evidence="10" id="KW-1185">Reference proteome</keyword>
<evidence type="ECO:0000256" key="5">
    <source>
        <dbReference type="ARBA" id="ARBA00022692"/>
    </source>
</evidence>
<dbReference type="Pfam" id="PF02653">
    <property type="entry name" value="BPD_transp_2"/>
    <property type="match status" value="1"/>
</dbReference>
<evidence type="ECO:0000256" key="3">
    <source>
        <dbReference type="ARBA" id="ARBA00022475"/>
    </source>
</evidence>
<keyword evidence="2" id="KW-0813">Transport</keyword>
<evidence type="ECO:0000256" key="7">
    <source>
        <dbReference type="ARBA" id="ARBA00023136"/>
    </source>
</evidence>
<comment type="caution">
    <text evidence="9">The sequence shown here is derived from an EMBL/GenBank/DDBJ whole genome shotgun (WGS) entry which is preliminary data.</text>
</comment>
<gene>
    <name evidence="9" type="ORF">NFI88_13455</name>
</gene>
<dbReference type="CDD" id="cd06579">
    <property type="entry name" value="TM_PBP1_transp_AraH_like"/>
    <property type="match status" value="1"/>
</dbReference>
<reference evidence="9 10" key="1">
    <citation type="submission" date="2022-06" db="EMBL/GenBank/DDBJ databases">
        <title>Rhizosaccharibacter gen. nov. sp. nov. KSS12, endophytic bacteria isolated from sugarcane.</title>
        <authorList>
            <person name="Pitiwittayakul N."/>
        </authorList>
    </citation>
    <scope>NUCLEOTIDE SEQUENCE [LARGE SCALE GENOMIC DNA]</scope>
    <source>
        <strain evidence="9 10">KSS12</strain>
    </source>
</reference>
<evidence type="ECO:0000256" key="8">
    <source>
        <dbReference type="SAM" id="Phobius"/>
    </source>
</evidence>
<feature type="transmembrane region" description="Helical" evidence="8">
    <location>
        <begin position="265"/>
        <end position="285"/>
    </location>
</feature>
<evidence type="ECO:0000256" key="2">
    <source>
        <dbReference type="ARBA" id="ARBA00022448"/>
    </source>
</evidence>
<evidence type="ECO:0000256" key="4">
    <source>
        <dbReference type="ARBA" id="ARBA00022519"/>
    </source>
</evidence>
<evidence type="ECO:0000313" key="10">
    <source>
        <dbReference type="Proteomes" id="UP001524547"/>
    </source>
</evidence>
<proteinExistence type="predicted"/>
<feature type="transmembrane region" description="Helical" evidence="8">
    <location>
        <begin position="316"/>
        <end position="334"/>
    </location>
</feature>
<evidence type="ECO:0000256" key="1">
    <source>
        <dbReference type="ARBA" id="ARBA00004651"/>
    </source>
</evidence>
<feature type="transmembrane region" description="Helical" evidence="8">
    <location>
        <begin position="292"/>
        <end position="310"/>
    </location>
</feature>
<feature type="transmembrane region" description="Helical" evidence="8">
    <location>
        <begin position="25"/>
        <end position="45"/>
    </location>
</feature>
<feature type="transmembrane region" description="Helical" evidence="8">
    <location>
        <begin position="132"/>
        <end position="154"/>
    </location>
</feature>